<dbReference type="AlphaFoldDB" id="A0A4Q5M3I7"/>
<dbReference type="Gene3D" id="1.50.10.10">
    <property type="match status" value="1"/>
</dbReference>
<feature type="domain" description="Mannosylglycerate hydrolase MGH1-like glycoside hydrolase" evidence="2">
    <location>
        <begin position="420"/>
        <end position="523"/>
    </location>
</feature>
<dbReference type="InterPro" id="IPR031335">
    <property type="entry name" value="Glyco_hydro_63_C"/>
</dbReference>
<protein>
    <submittedName>
        <fullName evidence="3">Glucosidase</fullName>
    </submittedName>
</protein>
<keyword evidence="4" id="KW-1185">Reference proteome</keyword>
<organism evidence="3 4">
    <name type="scientific">Emticicia agri</name>
    <dbReference type="NCBI Taxonomy" id="2492393"/>
    <lineage>
        <taxon>Bacteria</taxon>
        <taxon>Pseudomonadati</taxon>
        <taxon>Bacteroidota</taxon>
        <taxon>Cytophagia</taxon>
        <taxon>Cytophagales</taxon>
        <taxon>Leadbetterellaceae</taxon>
        <taxon>Emticicia</taxon>
    </lineage>
</organism>
<proteinExistence type="predicted"/>
<dbReference type="GO" id="GO:0004573">
    <property type="term" value="F:Glc3Man9GlcNAc2 oligosaccharide glucosidase activity"/>
    <property type="evidence" value="ECO:0007669"/>
    <property type="project" value="InterPro"/>
</dbReference>
<dbReference type="InterPro" id="IPR008928">
    <property type="entry name" value="6-hairpin_glycosidase_sf"/>
</dbReference>
<gene>
    <name evidence="3" type="ORF">EWM59_03285</name>
</gene>
<dbReference type="InterPro" id="IPR012341">
    <property type="entry name" value="6hp_glycosidase-like_sf"/>
</dbReference>
<dbReference type="Pfam" id="PF22422">
    <property type="entry name" value="MGH1-like_GH"/>
    <property type="match status" value="1"/>
</dbReference>
<dbReference type="PANTHER" id="PTHR10412">
    <property type="entry name" value="MANNOSYL-OLIGOSACCHARIDE GLUCOSIDASE"/>
    <property type="match status" value="1"/>
</dbReference>
<evidence type="ECO:0000313" key="4">
    <source>
        <dbReference type="Proteomes" id="UP000293162"/>
    </source>
</evidence>
<dbReference type="RefSeq" id="WP_130019523.1">
    <property type="nucleotide sequence ID" value="NZ_SEWF01000004.1"/>
</dbReference>
<sequence>MTELAEKIRLNLRKDNKGWKRWGPYLSERQWGTVREDYSVYGSTWDYVSHDMARSWAYRWGEDGIGGISDNKQFMCIAFSFWNHQDKIVKERLYGMAGSEGNHGEDVKELYYYLDSTPTHSYMKMLYKYPHNEFPYKKIIEENSKRSRKDPEFEILQTGVFDNNEYFDIFIEYAKADETDILIKVTAHNRGKKAAPLTILPTIWFRNTWSWGYENFKQKPMLTGIANSQIDASHHLVGKYKFYIEDADELLFCENETNMERVFGKPNNSMYVKDGISNYVITGKDKYINPNRIGSKAAAKFTKKVPAEGSVTVRLRFCQNKVNKPFENFDDIFAARIQDAEDFYAEVQKNVQNEELKKIQRQAFAGMMWNKQFYYYNINEWTNGDPKMPFEFKGRAYQRNNTWKHAYMANILSMPDKWEYPWFAAWDLAFHTLTLARIDPDFAKRQLAVILREYYMHPNGQLPAYEWNFSDVNPPVHAWATWKVYEIDKKNNGKGDILFLEKVFHKLLMNFTWWVNQKDEEGNNIFGGGFLGLDNIGVFDRNTQIPGVKLEQADATGWMAMYTLNMLRIACEIALERPVYQDMASKFFEHFLHIAGAINKPIKGNDLGLWDEGDQFYYDKLHAPNGETIFMKIRSYVGLIPLCAVEVLNEETLEKLPDFKRRLEWVLNNRPDLASLISRWHEPGKGETHLLSLLRGHRMKMVVKRMFDEAEFLSDYGLRSLSKCHDENPYKFNMQGEILSVKYTPAESDLSIMGGNSNWRGPIWFPINYLIIDAMLKFYEYYGDDFEIEYPTNSGNIMSIKEATMMVAQRLINIFVMTKDKVRPAMIGIDKFDKDPHFKDLYLFYEYFNGDNGAGLGAAHQCGWTGLVADLIEAVSENSLLGADSNRKPV</sequence>
<dbReference type="InterPro" id="IPR054491">
    <property type="entry name" value="MGH1-like_GH"/>
</dbReference>
<dbReference type="EMBL" id="SEWF01000004">
    <property type="protein sequence ID" value="RYU96946.1"/>
    <property type="molecule type" value="Genomic_DNA"/>
</dbReference>
<evidence type="ECO:0000259" key="1">
    <source>
        <dbReference type="Pfam" id="PF03200"/>
    </source>
</evidence>
<dbReference type="GO" id="GO:0009311">
    <property type="term" value="P:oligosaccharide metabolic process"/>
    <property type="evidence" value="ECO:0007669"/>
    <property type="project" value="InterPro"/>
</dbReference>
<accession>A0A4Q5M3I7</accession>
<dbReference type="PANTHER" id="PTHR10412:SF10">
    <property type="entry name" value="GLYCOSYL HYDROLASE FAMILY 63 C-TERMINAL DOMAIN-CONTAINING PROTEIN"/>
    <property type="match status" value="1"/>
</dbReference>
<feature type="domain" description="Glycosyl hydrolase family 63 C-terminal" evidence="1">
    <location>
        <begin position="697"/>
        <end position="784"/>
    </location>
</feature>
<comment type="caution">
    <text evidence="3">The sequence shown here is derived from an EMBL/GenBank/DDBJ whole genome shotgun (WGS) entry which is preliminary data.</text>
</comment>
<name>A0A4Q5M3I7_9BACT</name>
<dbReference type="Proteomes" id="UP000293162">
    <property type="component" value="Unassembled WGS sequence"/>
</dbReference>
<dbReference type="OrthoDB" id="9781878at2"/>
<evidence type="ECO:0000259" key="2">
    <source>
        <dbReference type="Pfam" id="PF22422"/>
    </source>
</evidence>
<dbReference type="SUPFAM" id="SSF48208">
    <property type="entry name" value="Six-hairpin glycosidases"/>
    <property type="match status" value="1"/>
</dbReference>
<dbReference type="Pfam" id="PF03200">
    <property type="entry name" value="Glyco_hydro_63"/>
    <property type="match status" value="1"/>
</dbReference>
<reference evidence="3 4" key="1">
    <citation type="submission" date="2019-02" db="EMBL/GenBank/DDBJ databases">
        <title>Bacterial novel species Emticicia sp. 17J42-9 isolated from soil.</title>
        <authorList>
            <person name="Jung H.-Y."/>
        </authorList>
    </citation>
    <scope>NUCLEOTIDE SEQUENCE [LARGE SCALE GENOMIC DNA]</scope>
    <source>
        <strain evidence="3 4">17J42-9</strain>
    </source>
</reference>
<dbReference type="InterPro" id="IPR004888">
    <property type="entry name" value="Glycoside_hydrolase_63"/>
</dbReference>
<evidence type="ECO:0000313" key="3">
    <source>
        <dbReference type="EMBL" id="RYU96946.1"/>
    </source>
</evidence>